<dbReference type="AlphaFoldDB" id="F8KUK4"/>
<evidence type="ECO:0000256" key="1">
    <source>
        <dbReference type="SAM" id="Coils"/>
    </source>
</evidence>
<dbReference type="EMBL" id="FR871758">
    <property type="protein sequence ID" value="CCB80939.1"/>
    <property type="molecule type" value="Genomic_DNA"/>
</dbReference>
<gene>
    <name evidence="2" type="ordered locus">HBZC1_p0590</name>
</gene>
<geneLocation type="plasmid" evidence="2 3">
    <name>phbz1</name>
</geneLocation>
<name>F8KUK4_HELBC</name>
<protein>
    <submittedName>
        <fullName evidence="2">Uncharacterized protein</fullName>
    </submittedName>
</protein>
<dbReference type="HOGENOM" id="CLU_1178907_0_0_7"/>
<reference evidence="2 3" key="1">
    <citation type="journal article" date="2011" name="J. Bacteriol.">
        <title>Genome sequence of Helicobacter bizzozeronii strain CIII-1, an isolate from human gastric mucosa.</title>
        <authorList>
            <person name="Schott T."/>
            <person name="Rossi M."/>
            <person name="Hanninen M.L."/>
        </authorList>
    </citation>
    <scope>NUCLEOTIDE SEQUENCE [LARGE SCALE GENOMIC DNA]</scope>
    <source>
        <strain evidence="2 3">CIII-1</strain>
    </source>
</reference>
<proteinExistence type="predicted"/>
<dbReference type="Proteomes" id="UP000008387">
    <property type="component" value="Plasmid phbz1"/>
</dbReference>
<keyword evidence="3" id="KW-1185">Reference proteome</keyword>
<sequence>MGRKKKATTPTLKPRVTLPPPFGLKGFEDKFWRLKEKKLLVNIHIGCVYADKAKVCGYGAVITLFYKEKDKSLTLEQRMAMPWQCLEYILQGVPPASVLSWDLDRMYLYTLCKVLGSIGQPSYVFLHTKSSYLLENVPYFRSLTDRPTLKHEDLWMRLDRLLGEHTLVFDAKWYKNVCFKFAWDNITAFLQERRDKRENLKECNARLRAQKQEALKRHIAYSFAMAKKGAKRKNR</sequence>
<keyword evidence="2" id="KW-0614">Plasmid</keyword>
<dbReference type="KEGG" id="hbi:HBZC1_p0590"/>
<organism evidence="2 3">
    <name type="scientific">Helicobacter bizzozeronii (strain CIII-1)</name>
    <dbReference type="NCBI Taxonomy" id="1002804"/>
    <lineage>
        <taxon>Bacteria</taxon>
        <taxon>Pseudomonadati</taxon>
        <taxon>Campylobacterota</taxon>
        <taxon>Epsilonproteobacteria</taxon>
        <taxon>Campylobacterales</taxon>
        <taxon>Helicobacteraceae</taxon>
        <taxon>Helicobacter</taxon>
    </lineage>
</organism>
<evidence type="ECO:0000313" key="2">
    <source>
        <dbReference type="EMBL" id="CCB80939.1"/>
    </source>
</evidence>
<feature type="coiled-coil region" evidence="1">
    <location>
        <begin position="190"/>
        <end position="217"/>
    </location>
</feature>
<evidence type="ECO:0000313" key="3">
    <source>
        <dbReference type="Proteomes" id="UP000008387"/>
    </source>
</evidence>
<keyword evidence="1" id="KW-0175">Coiled coil</keyword>
<accession>F8KUK4</accession>